<evidence type="ECO:0000313" key="2">
    <source>
        <dbReference type="EMBL" id="MUK47560.1"/>
    </source>
</evidence>
<comment type="caution">
    <text evidence="2">The sequence shown here is derived from an EMBL/GenBank/DDBJ whole genome shotgun (WGS) entry which is preliminary data.</text>
</comment>
<evidence type="ECO:0000313" key="3">
    <source>
        <dbReference type="Proteomes" id="UP000435323"/>
    </source>
</evidence>
<feature type="transmembrane region" description="Helical" evidence="1">
    <location>
        <begin position="197"/>
        <end position="217"/>
    </location>
</feature>
<keyword evidence="1" id="KW-0472">Membrane</keyword>
<gene>
    <name evidence="2" type="ORF">GNP77_19640</name>
</gene>
<dbReference type="Proteomes" id="UP000435323">
    <property type="component" value="Unassembled WGS sequence"/>
</dbReference>
<evidence type="ECO:0000256" key="1">
    <source>
        <dbReference type="SAM" id="Phobius"/>
    </source>
</evidence>
<keyword evidence="1" id="KW-1133">Transmembrane helix</keyword>
<proteinExistence type="predicted"/>
<organism evidence="2 3">
    <name type="scientific">Aliivibrio fischeri</name>
    <name type="common">Vibrio fischeri</name>
    <dbReference type="NCBI Taxonomy" id="668"/>
    <lineage>
        <taxon>Bacteria</taxon>
        <taxon>Pseudomonadati</taxon>
        <taxon>Pseudomonadota</taxon>
        <taxon>Gammaproteobacteria</taxon>
        <taxon>Vibrionales</taxon>
        <taxon>Vibrionaceae</taxon>
        <taxon>Aliivibrio</taxon>
    </lineage>
</organism>
<dbReference type="RefSeq" id="WP_155658434.1">
    <property type="nucleotide sequence ID" value="NZ_WOBO01000046.1"/>
</dbReference>
<dbReference type="EMBL" id="WOBO01000046">
    <property type="protein sequence ID" value="MUK47560.1"/>
    <property type="molecule type" value="Genomic_DNA"/>
</dbReference>
<name>A0A6N3Z8L6_ALIFS</name>
<feature type="transmembrane region" description="Helical" evidence="1">
    <location>
        <begin position="125"/>
        <end position="146"/>
    </location>
</feature>
<keyword evidence="1" id="KW-0812">Transmembrane</keyword>
<feature type="transmembrane region" description="Helical" evidence="1">
    <location>
        <begin position="47"/>
        <end position="65"/>
    </location>
</feature>
<sequence>MVKNLDKRNNEIHEDIREILALTNENERQFGWLWVKSLAELQILTKASYILLFIVPLLASIWKILTAHVNTLNASVLVGVGKLEQLSMNGGVDSVVNNDLFENTIDILIRGLNSALIKSVEMPSIWAYAFLASLAAVLAQLMYQVWCPEPVKTMTLRAYIFSRLDSVKKVEDSYKVRNAASIASIEYKQLETLTRPAFLVCFVLYSISILTLLYVVVLQSLNVGVAVGWEWAGCILQKLT</sequence>
<protein>
    <submittedName>
        <fullName evidence="2">Uncharacterized protein</fullName>
    </submittedName>
</protein>
<dbReference type="AlphaFoldDB" id="A0A6N3Z8L6"/>
<reference evidence="2 3" key="1">
    <citation type="submission" date="2019-11" db="EMBL/GenBank/DDBJ databases">
        <title>Using colonization assays and comparative genomics to discover symbiosis behaviors and factors in Vibrio fischeri.</title>
        <authorList>
            <person name="Bongrand C."/>
            <person name="Moriano-Gutierrez S."/>
            <person name="Arevalo P."/>
            <person name="Mcfall-Ngai M."/>
            <person name="Visick K."/>
            <person name="Polz M.F."/>
            <person name="Ruby E.G."/>
        </authorList>
    </citation>
    <scope>NUCLEOTIDE SEQUENCE [LARGE SCALE GENOMIC DNA]</scope>
    <source>
        <strain evidence="3">emors.3.2</strain>
    </source>
</reference>
<accession>A0A6N3Z8L6</accession>